<evidence type="ECO:0000259" key="2">
    <source>
        <dbReference type="Pfam" id="PF14111"/>
    </source>
</evidence>
<dbReference type="InterPro" id="IPR025558">
    <property type="entry name" value="DUF4283"/>
</dbReference>
<sequence>MDDLANSWTRLTLSDREGPGCNLTHDDSVMDFSIAAKFLTRIALNVEVIAKTFTSLWRVRNGFKIQKFDDHKILFTFDNKEDADRILNSKPWSFDRHLVIMERYEGDRPLNEIRFEKTNIGVQVHGLPIKYMSMEAGIKICGVVGEVVQPTETRLFNASNFIRLQVSIDTSLPLCHGRLISLHDGKQIWVSFKYERLPNICYWCGRITHDNRDCDLWIESEGTLNIDQREFGPQLRAPPFTPSKRNVFKVVGYYAEKKKTSPITSAGQTSGKPPQQRRETGPEQSNNGDERYEGHINSPLMHNGLVGVNSSTEMEIPQSYPANPDMEAAFKSPNDVQTAPENIEEDIDERLRKEKFCDSAVELTRDSTSRAQLKHTK</sequence>
<dbReference type="Gramene" id="QL05p018238:mrna">
    <property type="protein sequence ID" value="QL05p018238:mrna:CDS:1"/>
    <property type="gene ID" value="QL05p018238"/>
</dbReference>
<feature type="region of interest" description="Disordered" evidence="1">
    <location>
        <begin position="260"/>
        <end position="306"/>
    </location>
</feature>
<dbReference type="PANTHER" id="PTHR31286:SF167">
    <property type="entry name" value="OS09G0268800 PROTEIN"/>
    <property type="match status" value="1"/>
</dbReference>
<dbReference type="Pfam" id="PF14392">
    <property type="entry name" value="zf-CCHC_4"/>
    <property type="match status" value="1"/>
</dbReference>
<reference evidence="4 5" key="1">
    <citation type="journal article" date="2016" name="G3 (Bethesda)">
        <title>First Draft Assembly and Annotation of the Genome of a California Endemic Oak Quercus lobata Nee (Fagaceae).</title>
        <authorList>
            <person name="Sork V.L."/>
            <person name="Fitz-Gibbon S.T."/>
            <person name="Puiu D."/>
            <person name="Crepeau M."/>
            <person name="Gugger P.F."/>
            <person name="Sherman R."/>
            <person name="Stevens K."/>
            <person name="Langley C.H."/>
            <person name="Pellegrini M."/>
            <person name="Salzberg S.L."/>
        </authorList>
    </citation>
    <scope>NUCLEOTIDE SEQUENCE [LARGE SCALE GENOMIC DNA]</scope>
    <source>
        <strain evidence="4 5">cv. SW786</strain>
    </source>
</reference>
<keyword evidence="5" id="KW-1185">Reference proteome</keyword>
<reference evidence="4" key="2">
    <citation type="submission" date="2021-01" db="UniProtKB">
        <authorList>
            <consortium name="EnsemblPlants"/>
        </authorList>
    </citation>
    <scope>IDENTIFICATION</scope>
</reference>
<proteinExistence type="predicted"/>
<dbReference type="EMBL" id="LRBV02000005">
    <property type="status" value="NOT_ANNOTATED_CDS"/>
    <property type="molecule type" value="Genomic_DNA"/>
</dbReference>
<dbReference type="Proteomes" id="UP000594261">
    <property type="component" value="Chromosome 5"/>
</dbReference>
<protein>
    <recommendedName>
        <fullName evidence="6">CCHC-type domain-containing protein</fullName>
    </recommendedName>
</protein>
<dbReference type="Pfam" id="PF14111">
    <property type="entry name" value="DUF4283"/>
    <property type="match status" value="1"/>
</dbReference>
<feature type="domain" description="Zinc knuckle CX2CX4HX4C" evidence="3">
    <location>
        <begin position="168"/>
        <end position="215"/>
    </location>
</feature>
<dbReference type="PANTHER" id="PTHR31286">
    <property type="entry name" value="GLYCINE-RICH CELL WALL STRUCTURAL PROTEIN 1.8-LIKE"/>
    <property type="match status" value="1"/>
</dbReference>
<dbReference type="EnsemblPlants" id="QL05p018238:mrna">
    <property type="protein sequence ID" value="QL05p018238:mrna:CDS:1"/>
    <property type="gene ID" value="QL05p018238"/>
</dbReference>
<dbReference type="InterPro" id="IPR025836">
    <property type="entry name" value="Zn_knuckle_CX2CX4HX4C"/>
</dbReference>
<dbReference type="InParanoid" id="A0A7N2LMT4"/>
<evidence type="ECO:0000259" key="3">
    <source>
        <dbReference type="Pfam" id="PF14392"/>
    </source>
</evidence>
<dbReference type="InterPro" id="IPR040256">
    <property type="entry name" value="At4g02000-like"/>
</dbReference>
<dbReference type="AlphaFoldDB" id="A0A7N2LMT4"/>
<evidence type="ECO:0008006" key="6">
    <source>
        <dbReference type="Google" id="ProtNLM"/>
    </source>
</evidence>
<organism evidence="4 5">
    <name type="scientific">Quercus lobata</name>
    <name type="common">Valley oak</name>
    <dbReference type="NCBI Taxonomy" id="97700"/>
    <lineage>
        <taxon>Eukaryota</taxon>
        <taxon>Viridiplantae</taxon>
        <taxon>Streptophyta</taxon>
        <taxon>Embryophyta</taxon>
        <taxon>Tracheophyta</taxon>
        <taxon>Spermatophyta</taxon>
        <taxon>Magnoliopsida</taxon>
        <taxon>eudicotyledons</taxon>
        <taxon>Gunneridae</taxon>
        <taxon>Pentapetalae</taxon>
        <taxon>rosids</taxon>
        <taxon>fabids</taxon>
        <taxon>Fagales</taxon>
        <taxon>Fagaceae</taxon>
        <taxon>Quercus</taxon>
    </lineage>
</organism>
<feature type="domain" description="DUF4283" evidence="2">
    <location>
        <begin position="33"/>
        <end position="105"/>
    </location>
</feature>
<evidence type="ECO:0000313" key="4">
    <source>
        <dbReference type="EnsemblPlants" id="QL05p018238:mrna:CDS:1"/>
    </source>
</evidence>
<feature type="compositionally biased region" description="Polar residues" evidence="1">
    <location>
        <begin position="261"/>
        <end position="273"/>
    </location>
</feature>
<name>A0A7N2LMT4_QUELO</name>
<accession>A0A7N2LMT4</accession>
<evidence type="ECO:0000313" key="5">
    <source>
        <dbReference type="Proteomes" id="UP000594261"/>
    </source>
</evidence>
<evidence type="ECO:0000256" key="1">
    <source>
        <dbReference type="SAM" id="MobiDB-lite"/>
    </source>
</evidence>